<dbReference type="Gene3D" id="3.55.50.10">
    <property type="entry name" value="Baseplate protein-like domains"/>
    <property type="match status" value="1"/>
</dbReference>
<evidence type="ECO:0000259" key="1">
    <source>
        <dbReference type="Pfam" id="PF04717"/>
    </source>
</evidence>
<evidence type="ECO:0000313" key="2">
    <source>
        <dbReference type="EMBL" id="MFD3000325.1"/>
    </source>
</evidence>
<dbReference type="InterPro" id="IPR006531">
    <property type="entry name" value="Gp5/Vgr_OB"/>
</dbReference>
<dbReference type="SUPFAM" id="SSF69349">
    <property type="entry name" value="Phage fibre proteins"/>
    <property type="match status" value="1"/>
</dbReference>
<dbReference type="InterPro" id="IPR006533">
    <property type="entry name" value="T6SS_Vgr_RhsGE"/>
</dbReference>
<dbReference type="Gene3D" id="4.10.220.110">
    <property type="match status" value="1"/>
</dbReference>
<dbReference type="EMBL" id="JBHUOX010000005">
    <property type="protein sequence ID" value="MFD3000325.1"/>
    <property type="molecule type" value="Genomic_DNA"/>
</dbReference>
<dbReference type="Proteomes" id="UP001597641">
    <property type="component" value="Unassembled WGS sequence"/>
</dbReference>
<gene>
    <name evidence="2" type="ORF">ACFS7Z_08135</name>
</gene>
<proteinExistence type="predicted"/>
<accession>A0ABW6BSS0</accession>
<dbReference type="Gene3D" id="2.30.110.50">
    <property type="match status" value="1"/>
</dbReference>
<name>A0ABW6BSS0_9BACT</name>
<dbReference type="InterPro" id="IPR037026">
    <property type="entry name" value="Vgr_OB-fold_dom_sf"/>
</dbReference>
<keyword evidence="3" id="KW-1185">Reference proteome</keyword>
<dbReference type="Gene3D" id="2.40.50.230">
    <property type="entry name" value="Gp5 N-terminal domain"/>
    <property type="match status" value="1"/>
</dbReference>
<sequence>MAQFVVTGIDIEGKSIKQFSSLTLSQGIAEHHSFRLVCPTEAIDGTKGTIFHASKNMVGASITIQIAAVGSPGTLQFAGLVTQVEAARFSGHTGDIIISGYSPTILMDDGPHCKTWEEKGIKDIAQDVLQPFPQNLLQPQLNPVYAEKIFYTAQYKETAWQFLKRLSATYGEWLYYNGEKLVLGSEKGKSISLVYGNNLSHFNMALQVKPASFQMLAYDYMNHEVYNGSPSSIAAKAGLNDLGKHALQKSESFYAAQPKQWYNQFLTSKKQLDDYANTRAAMQSSNMVRINGNSSHPGIQVGATICVGGKNVFSQADESFGEYTVLSVSHCCDGQGNYSNDFIAIPATIKMPPQNNCPEPYCETQSAMVTDNHDEKGLGRIRVKFHWMEGSEKSPWLRVTTPHAGGGKGMFLMPEVGEEVIVGFEGDSPTKPYVIGSVYHGKAKCSFGNGGNDVKALQSKSGNKVLMNDKDGSVQVSDSKGNDVMVDGNGNINITSSASIKLTCGSSSMELKSDGTITINGKGVSISGTESITATGGQNATIGSGGASFAADGTKNEANMGGMKANINGGAEANMNGGAKTTVSAGGKVAIQGAIVALN</sequence>
<organism evidence="2 3">
    <name type="scientific">Pontibacter toksunensis</name>
    <dbReference type="NCBI Taxonomy" id="1332631"/>
    <lineage>
        <taxon>Bacteria</taxon>
        <taxon>Pseudomonadati</taxon>
        <taxon>Bacteroidota</taxon>
        <taxon>Cytophagia</taxon>
        <taxon>Cytophagales</taxon>
        <taxon>Hymenobacteraceae</taxon>
        <taxon>Pontibacter</taxon>
    </lineage>
</organism>
<dbReference type="SUPFAM" id="SSF69279">
    <property type="entry name" value="Phage tail proteins"/>
    <property type="match status" value="1"/>
</dbReference>
<dbReference type="RefSeq" id="WP_377483222.1">
    <property type="nucleotide sequence ID" value="NZ_JBHUOX010000005.1"/>
</dbReference>
<evidence type="ECO:0000313" key="3">
    <source>
        <dbReference type="Proteomes" id="UP001597641"/>
    </source>
</evidence>
<protein>
    <submittedName>
        <fullName evidence="2">Type VI secretion system Vgr family protein</fullName>
    </submittedName>
</protein>
<dbReference type="SUPFAM" id="SSF69255">
    <property type="entry name" value="gp5 N-terminal domain-like"/>
    <property type="match status" value="1"/>
</dbReference>
<reference evidence="3" key="1">
    <citation type="journal article" date="2019" name="Int. J. Syst. Evol. Microbiol.">
        <title>The Global Catalogue of Microorganisms (GCM) 10K type strain sequencing project: providing services to taxonomists for standard genome sequencing and annotation.</title>
        <authorList>
            <consortium name="The Broad Institute Genomics Platform"/>
            <consortium name="The Broad Institute Genome Sequencing Center for Infectious Disease"/>
            <person name="Wu L."/>
            <person name="Ma J."/>
        </authorList>
    </citation>
    <scope>NUCLEOTIDE SEQUENCE [LARGE SCALE GENOMIC DNA]</scope>
    <source>
        <strain evidence="3">KCTC 23984</strain>
    </source>
</reference>
<dbReference type="Pfam" id="PF04717">
    <property type="entry name" value="Phage_base_V"/>
    <property type="match status" value="1"/>
</dbReference>
<comment type="caution">
    <text evidence="2">The sequence shown here is derived from an EMBL/GenBank/DDBJ whole genome shotgun (WGS) entry which is preliminary data.</text>
</comment>
<feature type="domain" description="Gp5/Type VI secretion system Vgr protein OB-fold" evidence="1">
    <location>
        <begin position="366"/>
        <end position="439"/>
    </location>
</feature>
<dbReference type="Pfam" id="PF05954">
    <property type="entry name" value="Phage_GPD"/>
    <property type="match status" value="1"/>
</dbReference>
<dbReference type="NCBIfam" id="TIGR01646">
    <property type="entry name" value="vgr_GE"/>
    <property type="match status" value="1"/>
</dbReference>